<sequence length="121" mass="13411">MGGELCSMGSLLYGVCGSFKYAATSSYPAHKKVRSHFVNKGPAVVAPGFPAGSTVKKPSAVQEQFDPWVKMIPWRRKWQLTPVILPEKSHGQRSLAGYSPWVTRRHDLVTKQQHSDSTSNK</sequence>
<dbReference type="EMBL" id="OX459950">
    <property type="protein sequence ID" value="CAI9156528.1"/>
    <property type="molecule type" value="Genomic_DNA"/>
</dbReference>
<gene>
    <name evidence="1" type="ORF">MRATA1EN1_LOCUS5490</name>
</gene>
<protein>
    <submittedName>
        <fullName evidence="1">Uncharacterized protein</fullName>
    </submittedName>
</protein>
<name>A0ABN8Y7U5_RANTA</name>
<evidence type="ECO:0000313" key="2">
    <source>
        <dbReference type="Proteomes" id="UP001176941"/>
    </source>
</evidence>
<accession>A0ABN8Y7U5</accession>
<dbReference type="Proteomes" id="UP001176941">
    <property type="component" value="Chromosome 14"/>
</dbReference>
<proteinExistence type="predicted"/>
<organism evidence="1 2">
    <name type="scientific">Rangifer tarandus platyrhynchus</name>
    <name type="common">Svalbard reindeer</name>
    <dbReference type="NCBI Taxonomy" id="3082113"/>
    <lineage>
        <taxon>Eukaryota</taxon>
        <taxon>Metazoa</taxon>
        <taxon>Chordata</taxon>
        <taxon>Craniata</taxon>
        <taxon>Vertebrata</taxon>
        <taxon>Euteleostomi</taxon>
        <taxon>Mammalia</taxon>
        <taxon>Eutheria</taxon>
        <taxon>Laurasiatheria</taxon>
        <taxon>Artiodactyla</taxon>
        <taxon>Ruminantia</taxon>
        <taxon>Pecora</taxon>
        <taxon>Cervidae</taxon>
        <taxon>Odocoileinae</taxon>
        <taxon>Rangifer</taxon>
    </lineage>
</organism>
<reference evidence="1" key="1">
    <citation type="submission" date="2023-04" db="EMBL/GenBank/DDBJ databases">
        <authorList>
            <consortium name="ELIXIR-Norway"/>
        </authorList>
    </citation>
    <scope>NUCLEOTIDE SEQUENCE [LARGE SCALE GENOMIC DNA]</scope>
</reference>
<keyword evidence="2" id="KW-1185">Reference proteome</keyword>
<evidence type="ECO:0000313" key="1">
    <source>
        <dbReference type="EMBL" id="CAI9156528.1"/>
    </source>
</evidence>